<sequence length="43" mass="4890">MILAIIGLVIFALVVLASKRWDVDDQFPSDAKYDALRRIQSLK</sequence>
<gene>
    <name evidence="1" type="ORF">PQ472_10480</name>
</gene>
<evidence type="ECO:0000313" key="1">
    <source>
        <dbReference type="EMBL" id="WDF82305.1"/>
    </source>
</evidence>
<evidence type="ECO:0008006" key="3">
    <source>
        <dbReference type="Google" id="ProtNLM"/>
    </source>
</evidence>
<reference evidence="1 2" key="1">
    <citation type="submission" date="2023-02" db="EMBL/GenBank/DDBJ databases">
        <title>Genome sequence of Lacticaseibacillus sp. KACC 23028.</title>
        <authorList>
            <person name="Kim S."/>
            <person name="Heo J."/>
            <person name="Kwon S.-W."/>
        </authorList>
    </citation>
    <scope>NUCLEOTIDE SEQUENCE [LARGE SCALE GENOMIC DNA]</scope>
    <source>
        <strain evidence="1 2">KACC 23028</strain>
    </source>
</reference>
<accession>A0ABY7WQ30</accession>
<dbReference type="RefSeq" id="WP_274259670.1">
    <property type="nucleotide sequence ID" value="NZ_CP117884.1"/>
</dbReference>
<protein>
    <recommendedName>
        <fullName evidence="3">Tumor necrosis factor receptor superfamily member 19</fullName>
    </recommendedName>
</protein>
<proteinExistence type="predicted"/>
<organism evidence="1 2">
    <name type="scientific">Lacticaseibacillus pabuli</name>
    <dbReference type="NCBI Taxonomy" id="3025672"/>
    <lineage>
        <taxon>Bacteria</taxon>
        <taxon>Bacillati</taxon>
        <taxon>Bacillota</taxon>
        <taxon>Bacilli</taxon>
        <taxon>Lactobacillales</taxon>
        <taxon>Lactobacillaceae</taxon>
        <taxon>Lacticaseibacillus</taxon>
    </lineage>
</organism>
<evidence type="ECO:0000313" key="2">
    <source>
        <dbReference type="Proteomes" id="UP001220377"/>
    </source>
</evidence>
<name>A0ABY7WQ30_9LACO</name>
<dbReference type="EMBL" id="CP117884">
    <property type="protein sequence ID" value="WDF82305.1"/>
    <property type="molecule type" value="Genomic_DNA"/>
</dbReference>
<dbReference type="Proteomes" id="UP001220377">
    <property type="component" value="Chromosome"/>
</dbReference>
<keyword evidence="2" id="KW-1185">Reference proteome</keyword>